<dbReference type="EMBL" id="KZ824341">
    <property type="protein sequence ID" value="RAL07080.1"/>
    <property type="molecule type" value="Genomic_DNA"/>
</dbReference>
<dbReference type="VEuPathDB" id="FungiDB:BO97DRAFT_409268"/>
<protein>
    <submittedName>
        <fullName evidence="2">Uncharacterized protein</fullName>
    </submittedName>
</protein>
<dbReference type="AlphaFoldDB" id="A0A395HH42"/>
<name>A0A395HH42_ASPHC</name>
<organism evidence="2 3">
    <name type="scientific">Aspergillus homomorphus (strain CBS 101889)</name>
    <dbReference type="NCBI Taxonomy" id="1450537"/>
    <lineage>
        <taxon>Eukaryota</taxon>
        <taxon>Fungi</taxon>
        <taxon>Dikarya</taxon>
        <taxon>Ascomycota</taxon>
        <taxon>Pezizomycotina</taxon>
        <taxon>Eurotiomycetes</taxon>
        <taxon>Eurotiomycetidae</taxon>
        <taxon>Eurotiales</taxon>
        <taxon>Aspergillaceae</taxon>
        <taxon>Aspergillus</taxon>
        <taxon>Aspergillus subgen. Circumdati</taxon>
    </lineage>
</organism>
<feature type="region of interest" description="Disordered" evidence="1">
    <location>
        <begin position="51"/>
        <end position="74"/>
    </location>
</feature>
<dbReference type="Proteomes" id="UP000248961">
    <property type="component" value="Unassembled WGS sequence"/>
</dbReference>
<reference evidence="2 3" key="1">
    <citation type="submission" date="2018-02" db="EMBL/GenBank/DDBJ databases">
        <title>The genomes of Aspergillus section Nigri reveals drivers in fungal speciation.</title>
        <authorList>
            <consortium name="DOE Joint Genome Institute"/>
            <person name="Vesth T.C."/>
            <person name="Nybo J."/>
            <person name="Theobald S."/>
            <person name="Brandl J."/>
            <person name="Frisvad J.C."/>
            <person name="Nielsen K.F."/>
            <person name="Lyhne E.K."/>
            <person name="Kogle M.E."/>
            <person name="Kuo A."/>
            <person name="Riley R."/>
            <person name="Clum A."/>
            <person name="Nolan M."/>
            <person name="Lipzen A."/>
            <person name="Salamov A."/>
            <person name="Henrissat B."/>
            <person name="Wiebenga A."/>
            <person name="De vries R.P."/>
            <person name="Grigoriev I.V."/>
            <person name="Mortensen U.H."/>
            <person name="Andersen M.R."/>
            <person name="Baker S.E."/>
        </authorList>
    </citation>
    <scope>NUCLEOTIDE SEQUENCE [LARGE SCALE GENOMIC DNA]</scope>
    <source>
        <strain evidence="2 3">CBS 101889</strain>
    </source>
</reference>
<evidence type="ECO:0000256" key="1">
    <source>
        <dbReference type="SAM" id="MobiDB-lite"/>
    </source>
</evidence>
<proteinExistence type="predicted"/>
<dbReference type="RefSeq" id="XP_025546234.1">
    <property type="nucleotide sequence ID" value="XM_025696023.1"/>
</dbReference>
<dbReference type="GeneID" id="37200312"/>
<evidence type="ECO:0000313" key="2">
    <source>
        <dbReference type="EMBL" id="RAL07080.1"/>
    </source>
</evidence>
<keyword evidence="3" id="KW-1185">Reference proteome</keyword>
<sequence>MDHGPPSLSLLSSHFWFRSCRSSSSSHRNSSSSKMDEGFLSTQAIYPNLTSHISPRSLSPTRWNCTNEQGGKGA</sequence>
<evidence type="ECO:0000313" key="3">
    <source>
        <dbReference type="Proteomes" id="UP000248961"/>
    </source>
</evidence>
<gene>
    <name evidence="2" type="ORF">BO97DRAFT_409268</name>
</gene>
<accession>A0A395HH42</accession>